<keyword evidence="3" id="KW-1003">Cell membrane</keyword>
<accession>A0ABW4VNK7</accession>
<organism evidence="8 9">
    <name type="scientific">Belliella marina</name>
    <dbReference type="NCBI Taxonomy" id="1644146"/>
    <lineage>
        <taxon>Bacteria</taxon>
        <taxon>Pseudomonadati</taxon>
        <taxon>Bacteroidota</taxon>
        <taxon>Cytophagia</taxon>
        <taxon>Cytophagales</taxon>
        <taxon>Cyclobacteriaceae</taxon>
        <taxon>Belliella</taxon>
    </lineage>
</organism>
<keyword evidence="9" id="KW-1185">Reference proteome</keyword>
<dbReference type="InterPro" id="IPR004776">
    <property type="entry name" value="Mem_transp_PIN-like"/>
</dbReference>
<keyword evidence="2" id="KW-0813">Transport</keyword>
<evidence type="ECO:0000256" key="1">
    <source>
        <dbReference type="ARBA" id="ARBA00004141"/>
    </source>
</evidence>
<keyword evidence="4 7" id="KW-0812">Transmembrane</keyword>
<evidence type="ECO:0000256" key="6">
    <source>
        <dbReference type="ARBA" id="ARBA00023136"/>
    </source>
</evidence>
<comment type="subcellular location">
    <subcellularLocation>
        <location evidence="1">Membrane</location>
        <topology evidence="1">Multi-pass membrane protein</topology>
    </subcellularLocation>
</comment>
<reference evidence="9" key="1">
    <citation type="journal article" date="2019" name="Int. J. Syst. Evol. Microbiol.">
        <title>The Global Catalogue of Microorganisms (GCM) 10K type strain sequencing project: providing services to taxonomists for standard genome sequencing and annotation.</title>
        <authorList>
            <consortium name="The Broad Institute Genomics Platform"/>
            <consortium name="The Broad Institute Genome Sequencing Center for Infectious Disease"/>
            <person name="Wu L."/>
            <person name="Ma J."/>
        </authorList>
    </citation>
    <scope>NUCLEOTIDE SEQUENCE [LARGE SCALE GENOMIC DNA]</scope>
    <source>
        <strain evidence="9">CGMCC 1.15180</strain>
    </source>
</reference>
<comment type="caution">
    <text evidence="8">The sequence shown here is derived from an EMBL/GenBank/DDBJ whole genome shotgun (WGS) entry which is preliminary data.</text>
</comment>
<name>A0ABW4VNK7_9BACT</name>
<feature type="transmembrane region" description="Helical" evidence="7">
    <location>
        <begin position="219"/>
        <end position="241"/>
    </location>
</feature>
<dbReference type="Proteomes" id="UP001597361">
    <property type="component" value="Unassembled WGS sequence"/>
</dbReference>
<feature type="transmembrane region" description="Helical" evidence="7">
    <location>
        <begin position="55"/>
        <end position="75"/>
    </location>
</feature>
<feature type="transmembrane region" description="Helical" evidence="7">
    <location>
        <begin position="182"/>
        <end position="207"/>
    </location>
</feature>
<dbReference type="PANTHER" id="PTHR36838">
    <property type="entry name" value="AUXIN EFFLUX CARRIER FAMILY PROTEIN"/>
    <property type="match status" value="1"/>
</dbReference>
<dbReference type="RefSeq" id="WP_376885846.1">
    <property type="nucleotide sequence ID" value="NZ_JBHUHR010000027.1"/>
</dbReference>
<feature type="transmembrane region" description="Helical" evidence="7">
    <location>
        <begin position="120"/>
        <end position="145"/>
    </location>
</feature>
<dbReference type="PANTHER" id="PTHR36838:SF1">
    <property type="entry name" value="SLR1864 PROTEIN"/>
    <property type="match status" value="1"/>
</dbReference>
<feature type="transmembrane region" description="Helical" evidence="7">
    <location>
        <begin position="277"/>
        <end position="299"/>
    </location>
</feature>
<evidence type="ECO:0000313" key="8">
    <source>
        <dbReference type="EMBL" id="MFD2035112.1"/>
    </source>
</evidence>
<feature type="transmembrane region" description="Helical" evidence="7">
    <location>
        <begin position="157"/>
        <end position="176"/>
    </location>
</feature>
<keyword evidence="6 7" id="KW-0472">Membrane</keyword>
<feature type="transmembrane region" description="Helical" evidence="7">
    <location>
        <begin position="6"/>
        <end position="23"/>
    </location>
</feature>
<gene>
    <name evidence="8" type="ORF">ACFSKL_09935</name>
</gene>
<proteinExistence type="predicted"/>
<evidence type="ECO:0000256" key="2">
    <source>
        <dbReference type="ARBA" id="ARBA00022448"/>
    </source>
</evidence>
<dbReference type="EMBL" id="JBHUHR010000027">
    <property type="protein sequence ID" value="MFD2035112.1"/>
    <property type="molecule type" value="Genomic_DNA"/>
</dbReference>
<dbReference type="Pfam" id="PF03547">
    <property type="entry name" value="Mem_trans"/>
    <property type="match status" value="1"/>
</dbReference>
<feature type="transmembrane region" description="Helical" evidence="7">
    <location>
        <begin position="87"/>
        <end position="108"/>
    </location>
</feature>
<evidence type="ECO:0000256" key="7">
    <source>
        <dbReference type="SAM" id="Phobius"/>
    </source>
</evidence>
<keyword evidence="5 7" id="KW-1133">Transmembrane helix</keyword>
<evidence type="ECO:0000313" key="9">
    <source>
        <dbReference type="Proteomes" id="UP001597361"/>
    </source>
</evidence>
<evidence type="ECO:0000256" key="3">
    <source>
        <dbReference type="ARBA" id="ARBA00022475"/>
    </source>
</evidence>
<evidence type="ECO:0000256" key="5">
    <source>
        <dbReference type="ARBA" id="ARBA00022989"/>
    </source>
</evidence>
<feature type="transmembrane region" description="Helical" evidence="7">
    <location>
        <begin position="30"/>
        <end position="49"/>
    </location>
</feature>
<sequence length="301" mass="33544">MTNLIIVIVFLLVGIVLQFIRQIPANTALYLNKYLIYVVLPVLALKYIPEIDLELSLLLPISSAWISFGLSWLIFGTLGRKFNWKKSFTGCLIITAGLANTSFVGFPIVKALFGEEALKIALLIDQAGSFIIVSSVAIIVASIYSEEKKRKRDITKKILTFPPFIFFILAFLLNFLDVQITGSIALFFDLIAKTLTPIALIAVGLQIKVNMDAIRSKYLWFGLGYKLMLIPAVIFILFGFVFRLEDFVFKVTVIETAMAPMITGSIIAISHDLEPKLASLLVGLGIPLSFFTIGFWYWVVG</sequence>
<evidence type="ECO:0000256" key="4">
    <source>
        <dbReference type="ARBA" id="ARBA00022692"/>
    </source>
</evidence>
<feature type="transmembrane region" description="Helical" evidence="7">
    <location>
        <begin position="247"/>
        <end position="270"/>
    </location>
</feature>
<protein>
    <submittedName>
        <fullName evidence="8">AEC family transporter</fullName>
    </submittedName>
</protein>